<organism evidence="4 5">
    <name type="scientific">Tulasnella calospora MUT 4182</name>
    <dbReference type="NCBI Taxonomy" id="1051891"/>
    <lineage>
        <taxon>Eukaryota</taxon>
        <taxon>Fungi</taxon>
        <taxon>Dikarya</taxon>
        <taxon>Basidiomycota</taxon>
        <taxon>Agaricomycotina</taxon>
        <taxon>Agaricomycetes</taxon>
        <taxon>Cantharellales</taxon>
        <taxon>Tulasnellaceae</taxon>
        <taxon>Tulasnella</taxon>
    </lineage>
</organism>
<dbReference type="Proteomes" id="UP000054248">
    <property type="component" value="Unassembled WGS sequence"/>
</dbReference>
<feature type="compositionally biased region" description="Low complexity" evidence="1">
    <location>
        <begin position="263"/>
        <end position="275"/>
    </location>
</feature>
<evidence type="ECO:0000256" key="1">
    <source>
        <dbReference type="SAM" id="MobiDB-lite"/>
    </source>
</evidence>
<accession>A0A0C3MAH9</accession>
<reference evidence="5" key="2">
    <citation type="submission" date="2015-01" db="EMBL/GenBank/DDBJ databases">
        <title>Evolutionary Origins and Diversification of the Mycorrhizal Mutualists.</title>
        <authorList>
            <consortium name="DOE Joint Genome Institute"/>
            <consortium name="Mycorrhizal Genomics Consortium"/>
            <person name="Kohler A."/>
            <person name="Kuo A."/>
            <person name="Nagy L.G."/>
            <person name="Floudas D."/>
            <person name="Copeland A."/>
            <person name="Barry K.W."/>
            <person name="Cichocki N."/>
            <person name="Veneault-Fourrey C."/>
            <person name="LaButti K."/>
            <person name="Lindquist E.A."/>
            <person name="Lipzen A."/>
            <person name="Lundell T."/>
            <person name="Morin E."/>
            <person name="Murat C."/>
            <person name="Riley R."/>
            <person name="Ohm R."/>
            <person name="Sun H."/>
            <person name="Tunlid A."/>
            <person name="Henrissat B."/>
            <person name="Grigoriev I.V."/>
            <person name="Hibbett D.S."/>
            <person name="Martin F."/>
        </authorList>
    </citation>
    <scope>NUCLEOTIDE SEQUENCE [LARGE SCALE GENOMIC DNA]</scope>
    <source>
        <strain evidence="5">MUT 4182</strain>
    </source>
</reference>
<sequence length="299" mass="31697">MSVRTVWIFATLLTILFSRGAYGLGTVKAQCDSSMAWMSNSMGQSPCMVYAYLSSVCSPDKYWGVDPAQPPLGNFTYAPPHGTTANVCQCNTVAYNLMEACSFCQGAQIGDWKSWTTNCLPSDISKEYSPDVPSETVIPSWALLDPTQAGSWDATEARKHADSSTRKLNLPLIIGASVGGGVGAIILLVVLYLCCRSPRPGDFETVDGPAAAPPSFVASTLVAASALSVDTSTVSKNPNPSMRDSIPIPAAAPPQPLSGGEVLRPLSPSSSRYSSDTTASELSEIRNPTRYSQENLPKS</sequence>
<feature type="chain" id="PRO_5002166894" description="Transmembrane protein" evidence="3">
    <location>
        <begin position="24"/>
        <end position="299"/>
    </location>
</feature>
<dbReference type="AlphaFoldDB" id="A0A0C3MAH9"/>
<name>A0A0C3MAH9_9AGAM</name>
<dbReference type="EMBL" id="KN822969">
    <property type="protein sequence ID" value="KIO30687.1"/>
    <property type="molecule type" value="Genomic_DNA"/>
</dbReference>
<feature type="transmembrane region" description="Helical" evidence="2">
    <location>
        <begin position="172"/>
        <end position="194"/>
    </location>
</feature>
<reference evidence="4 5" key="1">
    <citation type="submission" date="2014-04" db="EMBL/GenBank/DDBJ databases">
        <authorList>
            <consortium name="DOE Joint Genome Institute"/>
            <person name="Kuo A."/>
            <person name="Girlanda M."/>
            <person name="Perotto S."/>
            <person name="Kohler A."/>
            <person name="Nagy L.G."/>
            <person name="Floudas D."/>
            <person name="Copeland A."/>
            <person name="Barry K.W."/>
            <person name="Cichocki N."/>
            <person name="Veneault-Fourrey C."/>
            <person name="LaButti K."/>
            <person name="Lindquist E.A."/>
            <person name="Lipzen A."/>
            <person name="Lundell T."/>
            <person name="Morin E."/>
            <person name="Murat C."/>
            <person name="Sun H."/>
            <person name="Tunlid A."/>
            <person name="Henrissat B."/>
            <person name="Grigoriev I.V."/>
            <person name="Hibbett D.S."/>
            <person name="Martin F."/>
            <person name="Nordberg H.P."/>
            <person name="Cantor M.N."/>
            <person name="Hua S.X."/>
        </authorList>
    </citation>
    <scope>NUCLEOTIDE SEQUENCE [LARGE SCALE GENOMIC DNA]</scope>
    <source>
        <strain evidence="4 5">MUT 4182</strain>
    </source>
</reference>
<keyword evidence="2" id="KW-1133">Transmembrane helix</keyword>
<feature type="compositionally biased region" description="Polar residues" evidence="1">
    <location>
        <begin position="230"/>
        <end position="242"/>
    </location>
</feature>
<evidence type="ECO:0000313" key="5">
    <source>
        <dbReference type="Proteomes" id="UP000054248"/>
    </source>
</evidence>
<keyword evidence="5" id="KW-1185">Reference proteome</keyword>
<dbReference type="HOGENOM" id="CLU_931241_0_0_1"/>
<keyword evidence="2" id="KW-0812">Transmembrane</keyword>
<feature type="compositionally biased region" description="Polar residues" evidence="1">
    <location>
        <begin position="289"/>
        <end position="299"/>
    </location>
</feature>
<evidence type="ECO:0000313" key="4">
    <source>
        <dbReference type="EMBL" id="KIO30687.1"/>
    </source>
</evidence>
<proteinExistence type="predicted"/>
<keyword evidence="3" id="KW-0732">Signal</keyword>
<keyword evidence="2" id="KW-0472">Membrane</keyword>
<evidence type="ECO:0000256" key="3">
    <source>
        <dbReference type="SAM" id="SignalP"/>
    </source>
</evidence>
<dbReference type="STRING" id="1051891.A0A0C3MAH9"/>
<feature type="region of interest" description="Disordered" evidence="1">
    <location>
        <begin position="230"/>
        <end position="299"/>
    </location>
</feature>
<feature type="signal peptide" evidence="3">
    <location>
        <begin position="1"/>
        <end position="23"/>
    </location>
</feature>
<dbReference type="OrthoDB" id="2576311at2759"/>
<gene>
    <name evidence="4" type="ORF">M407DRAFT_20217</name>
</gene>
<evidence type="ECO:0008006" key="6">
    <source>
        <dbReference type="Google" id="ProtNLM"/>
    </source>
</evidence>
<evidence type="ECO:0000256" key="2">
    <source>
        <dbReference type="SAM" id="Phobius"/>
    </source>
</evidence>
<protein>
    <recommendedName>
        <fullName evidence="6">Transmembrane protein</fullName>
    </recommendedName>
</protein>